<dbReference type="InterPro" id="IPR038725">
    <property type="entry name" value="YdaG_split_barrel_FMN-bd"/>
</dbReference>
<accession>A0A1M5DID7</accession>
<proteinExistence type="predicted"/>
<dbReference type="Proteomes" id="UP000184533">
    <property type="component" value="Unassembled WGS sequence"/>
</dbReference>
<dbReference type="EMBL" id="FQVC01000011">
    <property type="protein sequence ID" value="SHF66604.1"/>
    <property type="molecule type" value="Genomic_DNA"/>
</dbReference>
<dbReference type="InterPro" id="IPR012349">
    <property type="entry name" value="Split_barrel_FMN-bd"/>
</dbReference>
<dbReference type="InterPro" id="IPR052917">
    <property type="entry name" value="Stress-Dev_Protein"/>
</dbReference>
<reference evidence="3 4" key="1">
    <citation type="submission" date="2016-11" db="EMBL/GenBank/DDBJ databases">
        <authorList>
            <person name="Jaros S."/>
            <person name="Januszkiewicz K."/>
            <person name="Wedrychowicz H."/>
        </authorList>
    </citation>
    <scope>NUCLEOTIDE SEQUENCE [LARGE SCALE GENOMIC DNA]</scope>
    <source>
        <strain evidence="3 4">DSM 17137</strain>
    </source>
</reference>
<evidence type="ECO:0000313" key="3">
    <source>
        <dbReference type="EMBL" id="SHF66604.1"/>
    </source>
</evidence>
<gene>
    <name evidence="3" type="ORF">SAMN02745223_03246</name>
</gene>
<organism evidence="3 4">
    <name type="scientific">Devosia limi DSM 17137</name>
    <dbReference type="NCBI Taxonomy" id="1121477"/>
    <lineage>
        <taxon>Bacteria</taxon>
        <taxon>Pseudomonadati</taxon>
        <taxon>Pseudomonadota</taxon>
        <taxon>Alphaproteobacteria</taxon>
        <taxon>Hyphomicrobiales</taxon>
        <taxon>Devosiaceae</taxon>
        <taxon>Devosia</taxon>
    </lineage>
</organism>
<dbReference type="SUPFAM" id="SSF50475">
    <property type="entry name" value="FMN-binding split barrel"/>
    <property type="match status" value="1"/>
</dbReference>
<dbReference type="AlphaFoldDB" id="A0A1M5DID7"/>
<name>A0A1M5DID7_9HYPH</name>
<evidence type="ECO:0000313" key="4">
    <source>
        <dbReference type="Proteomes" id="UP000184533"/>
    </source>
</evidence>
<feature type="compositionally biased region" description="Polar residues" evidence="1">
    <location>
        <begin position="77"/>
        <end position="86"/>
    </location>
</feature>
<dbReference type="RefSeq" id="WP_201777419.1">
    <property type="nucleotide sequence ID" value="NZ_FQVC01000011.1"/>
</dbReference>
<feature type="compositionally biased region" description="Low complexity" evidence="1">
    <location>
        <begin position="7"/>
        <end position="64"/>
    </location>
</feature>
<feature type="region of interest" description="Disordered" evidence="1">
    <location>
        <begin position="1"/>
        <end position="92"/>
    </location>
</feature>
<protein>
    <submittedName>
        <fullName evidence="3">General stress protein 26</fullName>
    </submittedName>
</protein>
<dbReference type="PANTHER" id="PTHR34818">
    <property type="entry name" value="PROTEIN BLI-3"/>
    <property type="match status" value="1"/>
</dbReference>
<dbReference type="Pfam" id="PF16242">
    <property type="entry name" value="Pyrid_ox_like"/>
    <property type="match status" value="1"/>
</dbReference>
<dbReference type="PANTHER" id="PTHR34818:SF1">
    <property type="entry name" value="PROTEIN BLI-3"/>
    <property type="match status" value="1"/>
</dbReference>
<sequence length="246" mass="26480">MAVSTQTTETKTPASKAPAKKSTTAKAPATKKSDGKTATTRAAKATKPAGTKASATKPAASKAKPAARTKSGKVAATAQSHDSSTTAREHDDHVDRVWDLAKRIGICMFVTWDGERQRARPLAATVDREEGVLYFLTDINGHKDEQIARFPTVTVAFADHGHSRYVTLTGKATMSNDRARIKQLWSPFAKAWWDGPEDPAIRVIQVVPDDAELWDSPGRIVTTISMLAAAVTGRAPKFGENAKVIM</sequence>
<dbReference type="Gene3D" id="2.30.110.10">
    <property type="entry name" value="Electron Transport, Fmn-binding Protein, Chain A"/>
    <property type="match status" value="1"/>
</dbReference>
<feature type="domain" description="General stress protein FMN-binding split barrel" evidence="2">
    <location>
        <begin position="92"/>
        <end position="236"/>
    </location>
</feature>
<evidence type="ECO:0000256" key="1">
    <source>
        <dbReference type="SAM" id="MobiDB-lite"/>
    </source>
</evidence>
<evidence type="ECO:0000259" key="2">
    <source>
        <dbReference type="Pfam" id="PF16242"/>
    </source>
</evidence>